<comment type="caution">
    <text evidence="1">The sequence shown here is derived from an EMBL/GenBank/DDBJ whole genome shotgun (WGS) entry which is preliminary data.</text>
</comment>
<dbReference type="Proteomes" id="UP001642360">
    <property type="component" value="Unassembled WGS sequence"/>
</dbReference>
<evidence type="ECO:0000313" key="1">
    <source>
        <dbReference type="EMBL" id="CAK9146978.1"/>
    </source>
</evidence>
<reference evidence="1 2" key="1">
    <citation type="submission" date="2024-02" db="EMBL/GenBank/DDBJ databases">
        <authorList>
            <person name="Vignale AGUSTIN F."/>
            <person name="Sosa J E."/>
            <person name="Modenutti C."/>
        </authorList>
    </citation>
    <scope>NUCLEOTIDE SEQUENCE [LARGE SCALE GENOMIC DNA]</scope>
</reference>
<proteinExistence type="predicted"/>
<keyword evidence="2" id="KW-1185">Reference proteome</keyword>
<sequence>MDQTLTAYCERQSQSHTLGNPVVFNEYRSSGGLQPSNSDGLSTQKLQWKQIVNNGDFPGARTRLVVSDGGGFGLGIFDGVGARGFR</sequence>
<evidence type="ECO:0000313" key="2">
    <source>
        <dbReference type="Proteomes" id="UP001642360"/>
    </source>
</evidence>
<accession>A0ABC8RQG9</accession>
<dbReference type="EMBL" id="CAUOFW020001632">
    <property type="protein sequence ID" value="CAK9146978.1"/>
    <property type="molecule type" value="Genomic_DNA"/>
</dbReference>
<name>A0ABC8RQG9_9AQUA</name>
<gene>
    <name evidence="1" type="ORF">ILEXP_LOCUS14855</name>
</gene>
<dbReference type="AlphaFoldDB" id="A0ABC8RQG9"/>
<organism evidence="1 2">
    <name type="scientific">Ilex paraguariensis</name>
    <name type="common">yerba mate</name>
    <dbReference type="NCBI Taxonomy" id="185542"/>
    <lineage>
        <taxon>Eukaryota</taxon>
        <taxon>Viridiplantae</taxon>
        <taxon>Streptophyta</taxon>
        <taxon>Embryophyta</taxon>
        <taxon>Tracheophyta</taxon>
        <taxon>Spermatophyta</taxon>
        <taxon>Magnoliopsida</taxon>
        <taxon>eudicotyledons</taxon>
        <taxon>Gunneridae</taxon>
        <taxon>Pentapetalae</taxon>
        <taxon>asterids</taxon>
        <taxon>campanulids</taxon>
        <taxon>Aquifoliales</taxon>
        <taxon>Aquifoliaceae</taxon>
        <taxon>Ilex</taxon>
    </lineage>
</organism>
<protein>
    <submittedName>
        <fullName evidence="1">Uncharacterized protein</fullName>
    </submittedName>
</protein>